<comment type="caution">
    <text evidence="2">The sequence shown here is derived from an EMBL/GenBank/DDBJ whole genome shotgun (WGS) entry which is preliminary data.</text>
</comment>
<sequence length="178" mass="20651">MTTEQPTPTTVPATSAFVLTPEAKLVREFMKFQPGYFYGGGDPEAAGKWIVSHQRFHKLMQNDDIIHAHLSEACLRGHAAVWWTTYLDIHPELATWAEFRELFYDEFIPMQVRLRLRGDFMALRQGNRSLMQYMERYRYLLRFSMDVAGTKTLKIYYFVRGVDEQIVDATVSIGATTI</sequence>
<name>A0AAP0HDL7_9MAGN</name>
<dbReference type="Pfam" id="PF03732">
    <property type="entry name" value="Retrotrans_gag"/>
    <property type="match status" value="1"/>
</dbReference>
<keyword evidence="3" id="KW-1185">Reference proteome</keyword>
<gene>
    <name evidence="2" type="ORF">Scep_029540</name>
</gene>
<evidence type="ECO:0000313" key="3">
    <source>
        <dbReference type="Proteomes" id="UP001419268"/>
    </source>
</evidence>
<reference evidence="2 3" key="1">
    <citation type="submission" date="2024-01" db="EMBL/GenBank/DDBJ databases">
        <title>Genome assemblies of Stephania.</title>
        <authorList>
            <person name="Yang L."/>
        </authorList>
    </citation>
    <scope>NUCLEOTIDE SEQUENCE [LARGE SCALE GENOMIC DNA]</scope>
    <source>
        <strain evidence="2">JXDWG</strain>
        <tissue evidence="2">Leaf</tissue>
    </source>
</reference>
<accession>A0AAP0HDL7</accession>
<organism evidence="2 3">
    <name type="scientific">Stephania cephalantha</name>
    <dbReference type="NCBI Taxonomy" id="152367"/>
    <lineage>
        <taxon>Eukaryota</taxon>
        <taxon>Viridiplantae</taxon>
        <taxon>Streptophyta</taxon>
        <taxon>Embryophyta</taxon>
        <taxon>Tracheophyta</taxon>
        <taxon>Spermatophyta</taxon>
        <taxon>Magnoliopsida</taxon>
        <taxon>Ranunculales</taxon>
        <taxon>Menispermaceae</taxon>
        <taxon>Menispermoideae</taxon>
        <taxon>Cissampelideae</taxon>
        <taxon>Stephania</taxon>
    </lineage>
</organism>
<dbReference type="AlphaFoldDB" id="A0AAP0HDL7"/>
<protein>
    <recommendedName>
        <fullName evidence="1">Retrotransposon gag domain-containing protein</fullName>
    </recommendedName>
</protein>
<feature type="domain" description="Retrotransposon gag" evidence="1">
    <location>
        <begin position="74"/>
        <end position="163"/>
    </location>
</feature>
<dbReference type="EMBL" id="JBBNAG010000013">
    <property type="protein sequence ID" value="KAK9083069.1"/>
    <property type="molecule type" value="Genomic_DNA"/>
</dbReference>
<dbReference type="Proteomes" id="UP001419268">
    <property type="component" value="Unassembled WGS sequence"/>
</dbReference>
<dbReference type="InterPro" id="IPR005162">
    <property type="entry name" value="Retrotrans_gag_dom"/>
</dbReference>
<proteinExistence type="predicted"/>
<evidence type="ECO:0000313" key="2">
    <source>
        <dbReference type="EMBL" id="KAK9083069.1"/>
    </source>
</evidence>
<evidence type="ECO:0000259" key="1">
    <source>
        <dbReference type="Pfam" id="PF03732"/>
    </source>
</evidence>